<dbReference type="PANTHER" id="PTHR46017">
    <property type="entry name" value="ALPHA-MANNOSIDASE 2C1"/>
    <property type="match status" value="1"/>
</dbReference>
<dbReference type="Pfam" id="PF09261">
    <property type="entry name" value="Alpha-mann_mid"/>
    <property type="match status" value="1"/>
</dbReference>
<dbReference type="GO" id="GO:0009313">
    <property type="term" value="P:oligosaccharide catabolic process"/>
    <property type="evidence" value="ECO:0007669"/>
    <property type="project" value="TreeGrafter"/>
</dbReference>
<proteinExistence type="inferred from homology"/>
<dbReference type="InterPro" id="IPR027291">
    <property type="entry name" value="Glyco_hydro_38_N_sf"/>
</dbReference>
<dbReference type="CDD" id="cd10814">
    <property type="entry name" value="GH38N_AMII_SpGH38_like"/>
    <property type="match status" value="1"/>
</dbReference>
<dbReference type="InterPro" id="IPR011682">
    <property type="entry name" value="Glyco_hydro_38_C"/>
</dbReference>
<feature type="domain" description="Glycoside hydrolase family 38 central" evidence="5">
    <location>
        <begin position="295"/>
        <end position="368"/>
    </location>
</feature>
<accession>A0A7G9RZI5</accession>
<dbReference type="InterPro" id="IPR011013">
    <property type="entry name" value="Gal_mutarotase_sf_dom"/>
</dbReference>
<dbReference type="Pfam" id="PF18438">
    <property type="entry name" value="Glyco_hydro_38"/>
    <property type="match status" value="1"/>
</dbReference>
<dbReference type="Gene3D" id="2.60.40.2220">
    <property type="match status" value="1"/>
</dbReference>
<evidence type="ECO:0000259" key="5">
    <source>
        <dbReference type="SMART" id="SM00872"/>
    </source>
</evidence>
<dbReference type="GO" id="GO:0030246">
    <property type="term" value="F:carbohydrate binding"/>
    <property type="evidence" value="ECO:0007669"/>
    <property type="project" value="InterPro"/>
</dbReference>
<keyword evidence="7" id="KW-1185">Reference proteome</keyword>
<dbReference type="EMBL" id="CP060715">
    <property type="protein sequence ID" value="QNN61010.1"/>
    <property type="molecule type" value="Genomic_DNA"/>
</dbReference>
<evidence type="ECO:0000256" key="2">
    <source>
        <dbReference type="ARBA" id="ARBA00022723"/>
    </source>
</evidence>
<dbReference type="GO" id="GO:0004559">
    <property type="term" value="F:alpha-mannosidase activity"/>
    <property type="evidence" value="ECO:0007669"/>
    <property type="project" value="InterPro"/>
</dbReference>
<dbReference type="InterPro" id="IPR028995">
    <property type="entry name" value="Glyco_hydro_57/38_cen_sf"/>
</dbReference>
<keyword evidence="3" id="KW-0378">Hydrolase</keyword>
<dbReference type="KEGG" id="eio:H9L01_01155"/>
<dbReference type="Gene3D" id="2.60.40.2210">
    <property type="match status" value="1"/>
</dbReference>
<protein>
    <submittedName>
        <fullName evidence="6">Alpha-mannosidase</fullName>
    </submittedName>
</protein>
<reference evidence="6 7" key="1">
    <citation type="submission" date="2020-08" db="EMBL/GenBank/DDBJ databases">
        <title>Genome sequence of Erysipelothrix inopinata DSM 15511T.</title>
        <authorList>
            <person name="Hyun D.-W."/>
            <person name="Bae J.-W."/>
        </authorList>
    </citation>
    <scope>NUCLEOTIDE SEQUENCE [LARGE SCALE GENOMIC DNA]</scope>
    <source>
        <strain evidence="6 7">DSM 15511</strain>
    </source>
</reference>
<dbReference type="RefSeq" id="WP_187534128.1">
    <property type="nucleotide sequence ID" value="NZ_CBCSHU010000014.1"/>
</dbReference>
<comment type="similarity">
    <text evidence="1">Belongs to the glycosyl hydrolase 38 family.</text>
</comment>
<dbReference type="Gene3D" id="2.70.98.30">
    <property type="entry name" value="Golgi alpha-mannosidase II, domain 4"/>
    <property type="match status" value="1"/>
</dbReference>
<dbReference type="Pfam" id="PF17677">
    <property type="entry name" value="Glyco_hydro38C2"/>
    <property type="match status" value="1"/>
</dbReference>
<dbReference type="AlphaFoldDB" id="A0A7G9RZI5"/>
<sequence length="887" mass="101661">MKKTVHIISHSHWDREWYMAYEQHHMRLVDLFEDLFDVFENDPGFKSYHLDGQTISIDDYLEVCPENKDKVKRLVEEKKLFIGPFYILQDDFLISAEANARNMLVGIDESKRWGEPVKLGYFPDTFGNMGQAPQMMKQGGLDAVAFGRGVKTTGFNNVVVDEDYASKYSEINWEGADGTEILSILFANWYSNGNEIPVEPEAAKIFWDQKLADVERYASTPHLLMMNGVDHQPIQKDVAQAIALANEMYPEYTFIHSNFPDYIKAVQETLPEDIGSVKGELTSQETDGWYTLANTSSSRIYLKQENTNVQNLLERVTEPLATMATTVTNDYPHDKLRYAWKKLMQNHPHDSICGCSVDSVHRGMMTRFEDAKQVGEFVRDEALRHLQSNIDTKQFPDGAKPFVVFNTEGLKKKGIVETEIEWERIPFNHRKPNENYDILAAKEYPELEIRDVNGNTIAFEIVSTDVKFGYDLPKDAFRKPYFIRTVTVRLSVEMDAFSWQTFALLEGVSMPSQEKTSAIENSALHIEITDMGSINIHDKVHNKTYGDVLYFDDAGDMGNEYIFKQTDDHELITSKGIPAEIEYLEMSDLVKKVRITQIMSIPKSAEETLQLEQKSVTEMRERKSRRSKEMVDMKIETTLTLEHESSIIKFETQFNNQAKDHRVRAIFNSGMKTETHESESIFEVVTRPNSVSKSWENPSNPQHQQAFTAITNDNQGMVVGNIGLNEYEVINGSAIALTIHRGVGEMGDWGYFPTPEAQCLGMISVNYALSFHGENDKYEHYRNMKAMQVPFITTQTSVKSGKLPANYQFLFVDAPNAYITSMKRKEYQKDIMVRMFNLDNEAASGIKLEFDNKPIYDSDLLESVRDHQYESKLKAGEIRTVRIPDEK</sequence>
<dbReference type="Gene3D" id="1.20.1270.50">
    <property type="entry name" value="Glycoside hydrolase family 38, central domain"/>
    <property type="match status" value="1"/>
</dbReference>
<evidence type="ECO:0000256" key="3">
    <source>
        <dbReference type="ARBA" id="ARBA00022801"/>
    </source>
</evidence>
<dbReference type="Pfam" id="PF01074">
    <property type="entry name" value="Glyco_hydro_38N"/>
    <property type="match status" value="1"/>
</dbReference>
<keyword evidence="2" id="KW-0479">Metal-binding</keyword>
<name>A0A7G9RZI5_9FIRM</name>
<dbReference type="SUPFAM" id="SSF74650">
    <property type="entry name" value="Galactose mutarotase-like"/>
    <property type="match status" value="1"/>
</dbReference>
<gene>
    <name evidence="6" type="ORF">H9L01_01155</name>
</gene>
<dbReference type="InterPro" id="IPR011330">
    <property type="entry name" value="Glyco_hydro/deAcase_b/a-brl"/>
</dbReference>
<evidence type="ECO:0000256" key="4">
    <source>
        <dbReference type="ARBA" id="ARBA00023295"/>
    </source>
</evidence>
<evidence type="ECO:0000313" key="6">
    <source>
        <dbReference type="EMBL" id="QNN61010.1"/>
    </source>
</evidence>
<dbReference type="Proteomes" id="UP000515928">
    <property type="component" value="Chromosome"/>
</dbReference>
<dbReference type="InterPro" id="IPR000602">
    <property type="entry name" value="Glyco_hydro_38_N"/>
</dbReference>
<dbReference type="InterPro" id="IPR041147">
    <property type="entry name" value="GH38_C"/>
</dbReference>
<dbReference type="SUPFAM" id="SSF88713">
    <property type="entry name" value="Glycoside hydrolase/deacetylase"/>
    <property type="match status" value="1"/>
</dbReference>
<organism evidence="6 7">
    <name type="scientific">Erysipelothrix inopinata</name>
    <dbReference type="NCBI Taxonomy" id="225084"/>
    <lineage>
        <taxon>Bacteria</taxon>
        <taxon>Bacillati</taxon>
        <taxon>Bacillota</taxon>
        <taxon>Erysipelotrichia</taxon>
        <taxon>Erysipelotrichales</taxon>
        <taxon>Erysipelotrichaceae</taxon>
        <taxon>Erysipelothrix</taxon>
    </lineage>
</organism>
<evidence type="ECO:0000256" key="1">
    <source>
        <dbReference type="ARBA" id="ARBA00009792"/>
    </source>
</evidence>
<dbReference type="Gene3D" id="3.20.110.10">
    <property type="entry name" value="Glycoside hydrolase 38, N terminal domain"/>
    <property type="match status" value="1"/>
</dbReference>
<dbReference type="GO" id="GO:0046872">
    <property type="term" value="F:metal ion binding"/>
    <property type="evidence" value="ECO:0007669"/>
    <property type="project" value="UniProtKB-KW"/>
</dbReference>
<dbReference type="Pfam" id="PF07748">
    <property type="entry name" value="Glyco_hydro_38C"/>
    <property type="match status" value="1"/>
</dbReference>
<dbReference type="PANTHER" id="PTHR46017:SF2">
    <property type="entry name" value="MANNOSYLGLYCERATE HYDROLASE"/>
    <property type="match status" value="1"/>
</dbReference>
<dbReference type="GO" id="GO:0006013">
    <property type="term" value="P:mannose metabolic process"/>
    <property type="evidence" value="ECO:0007669"/>
    <property type="project" value="InterPro"/>
</dbReference>
<dbReference type="SUPFAM" id="SSF88688">
    <property type="entry name" value="Families 57/38 glycoside transferase middle domain"/>
    <property type="match status" value="1"/>
</dbReference>
<dbReference type="SMART" id="SM00872">
    <property type="entry name" value="Alpha-mann_mid"/>
    <property type="match status" value="1"/>
</dbReference>
<dbReference type="InterPro" id="IPR041509">
    <property type="entry name" value="GH38_beta-1"/>
</dbReference>
<dbReference type="InterPro" id="IPR037094">
    <property type="entry name" value="Glyco_hydro_38_cen_sf"/>
</dbReference>
<keyword evidence="4" id="KW-0326">Glycosidase</keyword>
<evidence type="ECO:0000313" key="7">
    <source>
        <dbReference type="Proteomes" id="UP000515928"/>
    </source>
</evidence>
<dbReference type="InterPro" id="IPR015341">
    <property type="entry name" value="Glyco_hydro_38_cen"/>
</dbReference>